<evidence type="ECO:0000313" key="2">
    <source>
        <dbReference type="EMBL" id="MED6182807.1"/>
    </source>
</evidence>
<sequence length="223" mass="25396">MSEVKNKLDFMQWLGPDISMKILTHLDDPCDLIRVSTLSRSWHKFVIEYGLCKQFCMKKFPEISAHSAVAHTIEVDNMVEPLTDMHGSSSNWECLKRNHRVYAFLASGLSPISKNCIAVAKRASSTNNYPEHGEMNTLDPRDRTRLGASYWSSKGKSDPSIPEALVYKLASKICLVSEIHVQPFQAYFQPGQPIYSAKSVRFRIGLSKISVRDRWCYTLSRYA</sequence>
<reference evidence="2 3" key="1">
    <citation type="journal article" date="2023" name="Plants (Basel)">
        <title>Bridging the Gap: Combining Genomics and Transcriptomics Approaches to Understand Stylosanthes scabra, an Orphan Legume from the Brazilian Caatinga.</title>
        <authorList>
            <person name="Ferreira-Neto J.R.C."/>
            <person name="da Silva M.D."/>
            <person name="Binneck E."/>
            <person name="de Melo N.F."/>
            <person name="da Silva R.H."/>
            <person name="de Melo A.L.T.M."/>
            <person name="Pandolfi V."/>
            <person name="Bustamante F.O."/>
            <person name="Brasileiro-Vidal A.C."/>
            <person name="Benko-Iseppon A.M."/>
        </authorList>
    </citation>
    <scope>NUCLEOTIDE SEQUENCE [LARGE SCALE GENOMIC DNA]</scope>
    <source>
        <tissue evidence="2">Leaves</tissue>
    </source>
</reference>
<dbReference type="Pfam" id="PF12937">
    <property type="entry name" value="F-box-like"/>
    <property type="match status" value="1"/>
</dbReference>
<feature type="domain" description="F-box" evidence="1">
    <location>
        <begin position="16"/>
        <end position="55"/>
    </location>
</feature>
<dbReference type="CDD" id="cd09917">
    <property type="entry name" value="F-box_SF"/>
    <property type="match status" value="1"/>
</dbReference>
<dbReference type="PANTHER" id="PTHR39741">
    <property type="entry name" value="F-BOX DOMAIN CONTAINING PROTEIN, EXPRESSED"/>
    <property type="match status" value="1"/>
</dbReference>
<dbReference type="Proteomes" id="UP001341840">
    <property type="component" value="Unassembled WGS sequence"/>
</dbReference>
<evidence type="ECO:0000313" key="3">
    <source>
        <dbReference type="Proteomes" id="UP001341840"/>
    </source>
</evidence>
<protein>
    <recommendedName>
        <fullName evidence="1">F-box domain-containing protein</fullName>
    </recommendedName>
</protein>
<name>A0ABU6WAK5_9FABA</name>
<dbReference type="EMBL" id="JASCZI010181383">
    <property type="protein sequence ID" value="MED6182807.1"/>
    <property type="molecule type" value="Genomic_DNA"/>
</dbReference>
<organism evidence="2 3">
    <name type="scientific">Stylosanthes scabra</name>
    <dbReference type="NCBI Taxonomy" id="79078"/>
    <lineage>
        <taxon>Eukaryota</taxon>
        <taxon>Viridiplantae</taxon>
        <taxon>Streptophyta</taxon>
        <taxon>Embryophyta</taxon>
        <taxon>Tracheophyta</taxon>
        <taxon>Spermatophyta</taxon>
        <taxon>Magnoliopsida</taxon>
        <taxon>eudicotyledons</taxon>
        <taxon>Gunneridae</taxon>
        <taxon>Pentapetalae</taxon>
        <taxon>rosids</taxon>
        <taxon>fabids</taxon>
        <taxon>Fabales</taxon>
        <taxon>Fabaceae</taxon>
        <taxon>Papilionoideae</taxon>
        <taxon>50 kb inversion clade</taxon>
        <taxon>dalbergioids sensu lato</taxon>
        <taxon>Dalbergieae</taxon>
        <taxon>Pterocarpus clade</taxon>
        <taxon>Stylosanthes</taxon>
    </lineage>
</organism>
<gene>
    <name evidence="2" type="ORF">PIB30_032137</name>
</gene>
<comment type="caution">
    <text evidence="2">The sequence shown here is derived from an EMBL/GenBank/DDBJ whole genome shotgun (WGS) entry which is preliminary data.</text>
</comment>
<dbReference type="SUPFAM" id="SSF81383">
    <property type="entry name" value="F-box domain"/>
    <property type="match status" value="1"/>
</dbReference>
<dbReference type="InterPro" id="IPR055336">
    <property type="entry name" value="At4g00755-like"/>
</dbReference>
<dbReference type="PANTHER" id="PTHR39741:SF2">
    <property type="entry name" value="F-BOX DOMAIN-CONTAINING PROTEIN"/>
    <property type="match status" value="1"/>
</dbReference>
<dbReference type="InterPro" id="IPR001810">
    <property type="entry name" value="F-box_dom"/>
</dbReference>
<proteinExistence type="predicted"/>
<keyword evidence="3" id="KW-1185">Reference proteome</keyword>
<accession>A0ABU6WAK5</accession>
<evidence type="ECO:0000259" key="1">
    <source>
        <dbReference type="Pfam" id="PF12937"/>
    </source>
</evidence>
<dbReference type="InterPro" id="IPR036047">
    <property type="entry name" value="F-box-like_dom_sf"/>
</dbReference>
<dbReference type="Gene3D" id="1.20.1280.50">
    <property type="match status" value="1"/>
</dbReference>